<keyword evidence="2" id="KW-1185">Reference proteome</keyword>
<comment type="caution">
    <text evidence="1">The sequence shown here is derived from an EMBL/GenBank/DDBJ whole genome shotgun (WGS) entry which is preliminary data.</text>
</comment>
<dbReference type="InParanoid" id="A0A0V1BJ80"/>
<dbReference type="AlphaFoldDB" id="A0A0V1BJ80"/>
<protein>
    <submittedName>
        <fullName evidence="1">Uncharacterized protein</fullName>
    </submittedName>
</protein>
<evidence type="ECO:0000313" key="2">
    <source>
        <dbReference type="Proteomes" id="UP000054776"/>
    </source>
</evidence>
<name>A0A0V1BJ80_TRISP</name>
<dbReference type="Proteomes" id="UP000054776">
    <property type="component" value="Unassembled WGS sequence"/>
</dbReference>
<sequence length="78" mass="9186">MPKEEYFLHENYKLRKPNLALLFSTSKGLSICEISYVDKEQKFEFGKPIVTDRYQEKIEKIKFTQTVATRVKAVDVLL</sequence>
<dbReference type="EMBL" id="JYDH01000038">
    <property type="protein sequence ID" value="KRY36950.1"/>
    <property type="molecule type" value="Genomic_DNA"/>
</dbReference>
<organism evidence="1 2">
    <name type="scientific">Trichinella spiralis</name>
    <name type="common">Trichina worm</name>
    <dbReference type="NCBI Taxonomy" id="6334"/>
    <lineage>
        <taxon>Eukaryota</taxon>
        <taxon>Metazoa</taxon>
        <taxon>Ecdysozoa</taxon>
        <taxon>Nematoda</taxon>
        <taxon>Enoplea</taxon>
        <taxon>Dorylaimia</taxon>
        <taxon>Trichinellida</taxon>
        <taxon>Trichinellidae</taxon>
        <taxon>Trichinella</taxon>
    </lineage>
</organism>
<reference evidence="1 2" key="1">
    <citation type="submission" date="2015-01" db="EMBL/GenBank/DDBJ databases">
        <title>Evolution of Trichinella species and genotypes.</title>
        <authorList>
            <person name="Korhonen P.K."/>
            <person name="Edoardo P."/>
            <person name="Giuseppe L.R."/>
            <person name="Gasser R.B."/>
        </authorList>
    </citation>
    <scope>NUCLEOTIDE SEQUENCE [LARGE SCALE GENOMIC DNA]</scope>
    <source>
        <strain evidence="1">ISS3</strain>
    </source>
</reference>
<evidence type="ECO:0000313" key="1">
    <source>
        <dbReference type="EMBL" id="KRY36950.1"/>
    </source>
</evidence>
<accession>A0A0V1BJ80</accession>
<proteinExistence type="predicted"/>
<gene>
    <name evidence="1" type="ORF">T01_1182</name>
</gene>